<gene>
    <name evidence="2" type="ORF">POL25_02890</name>
</gene>
<sequence length="55" mass="6027">MNKPMKKRDDEKKLPRFHGQTLGADELCQVKGGMPPETANTHSVCHVDGTCDGCN</sequence>
<dbReference type="Proteomes" id="UP001221686">
    <property type="component" value="Unassembled WGS sequence"/>
</dbReference>
<accession>A0ABT5DQ95</accession>
<organism evidence="2 3">
    <name type="scientific">Nannocystis bainbridge</name>
    <dbReference type="NCBI Taxonomy" id="2995303"/>
    <lineage>
        <taxon>Bacteria</taxon>
        <taxon>Pseudomonadati</taxon>
        <taxon>Myxococcota</taxon>
        <taxon>Polyangia</taxon>
        <taxon>Nannocystales</taxon>
        <taxon>Nannocystaceae</taxon>
        <taxon>Nannocystis</taxon>
    </lineage>
</organism>
<comment type="caution">
    <text evidence="2">The sequence shown here is derived from an EMBL/GenBank/DDBJ whole genome shotgun (WGS) entry which is preliminary data.</text>
</comment>
<name>A0ABT5DQ95_9BACT</name>
<evidence type="ECO:0000256" key="1">
    <source>
        <dbReference type="SAM" id="MobiDB-lite"/>
    </source>
</evidence>
<proteinExistence type="predicted"/>
<evidence type="ECO:0000313" key="3">
    <source>
        <dbReference type="Proteomes" id="UP001221686"/>
    </source>
</evidence>
<dbReference type="EMBL" id="JAQNDL010000001">
    <property type="protein sequence ID" value="MDC0715822.1"/>
    <property type="molecule type" value="Genomic_DNA"/>
</dbReference>
<dbReference type="RefSeq" id="WP_272084247.1">
    <property type="nucleotide sequence ID" value="NZ_JAQNDL010000001.1"/>
</dbReference>
<evidence type="ECO:0000313" key="2">
    <source>
        <dbReference type="EMBL" id="MDC0715822.1"/>
    </source>
</evidence>
<reference evidence="2 3" key="1">
    <citation type="submission" date="2022-11" db="EMBL/GenBank/DDBJ databases">
        <title>Minimal conservation of predation-associated metabolite biosynthetic gene clusters underscores biosynthetic potential of Myxococcota including descriptions for ten novel species: Archangium lansinium sp. nov., Myxococcus landrumus sp. nov., Nannocystis bai.</title>
        <authorList>
            <person name="Ahearne A."/>
            <person name="Stevens C."/>
            <person name="Dowd S."/>
        </authorList>
    </citation>
    <scope>NUCLEOTIDE SEQUENCE [LARGE SCALE GENOMIC DNA]</scope>
    <source>
        <strain evidence="2 3">BB15-2</strain>
    </source>
</reference>
<feature type="region of interest" description="Disordered" evidence="1">
    <location>
        <begin position="1"/>
        <end position="20"/>
    </location>
</feature>
<protein>
    <submittedName>
        <fullName evidence="2">Uncharacterized protein</fullName>
    </submittedName>
</protein>
<keyword evidence="3" id="KW-1185">Reference proteome</keyword>